<sequence length="120" mass="13229">MDHSKMIDMVHKYVEAFDKQDISIIRDIYADDACVEDPVGTDTHNGIDAICEFYDNALSSGAKLELSGEPRCAGNAVAFPFQVKMPGIAIDIIDVFEFNGQGKVNSMKAYWSDGNMQADE</sequence>
<dbReference type="SUPFAM" id="SSF54427">
    <property type="entry name" value="NTF2-like"/>
    <property type="match status" value="1"/>
</dbReference>
<dbReference type="Gene3D" id="3.10.450.50">
    <property type="match status" value="1"/>
</dbReference>
<proteinExistence type="predicted"/>
<protein>
    <submittedName>
        <fullName evidence="2">Steroid delta-isomerase</fullName>
    </submittedName>
</protein>
<dbReference type="Proteomes" id="UP001143304">
    <property type="component" value="Unassembled WGS sequence"/>
</dbReference>
<accession>A0ABT3T0P8</accession>
<feature type="domain" description="SnoaL-like" evidence="1">
    <location>
        <begin position="10"/>
        <end position="104"/>
    </location>
</feature>
<dbReference type="RefSeq" id="WP_279247580.1">
    <property type="nucleotide sequence ID" value="NZ_SHNO01000001.1"/>
</dbReference>
<dbReference type="InterPro" id="IPR037401">
    <property type="entry name" value="SnoaL-like"/>
</dbReference>
<evidence type="ECO:0000313" key="3">
    <source>
        <dbReference type="Proteomes" id="UP001143304"/>
    </source>
</evidence>
<dbReference type="EMBL" id="SHNO01000001">
    <property type="protein sequence ID" value="MCX2975818.1"/>
    <property type="molecule type" value="Genomic_DNA"/>
</dbReference>
<keyword evidence="3" id="KW-1185">Reference proteome</keyword>
<evidence type="ECO:0000313" key="2">
    <source>
        <dbReference type="EMBL" id="MCX2975818.1"/>
    </source>
</evidence>
<reference evidence="2" key="1">
    <citation type="submission" date="2019-02" db="EMBL/GenBank/DDBJ databases">
        <authorList>
            <person name="Li S.-H."/>
        </authorList>
    </citation>
    <scope>NUCLEOTIDE SEQUENCE</scope>
    <source>
        <strain evidence="2">IMCC11814</strain>
    </source>
</reference>
<dbReference type="Pfam" id="PF12680">
    <property type="entry name" value="SnoaL_2"/>
    <property type="match status" value="1"/>
</dbReference>
<gene>
    <name evidence="2" type="ORF">EYC82_00430</name>
</gene>
<name>A0ABT3T0P8_9GAMM</name>
<evidence type="ECO:0000259" key="1">
    <source>
        <dbReference type="Pfam" id="PF12680"/>
    </source>
</evidence>
<comment type="caution">
    <text evidence="2">The sequence shown here is derived from an EMBL/GenBank/DDBJ whole genome shotgun (WGS) entry which is preliminary data.</text>
</comment>
<dbReference type="InterPro" id="IPR032710">
    <property type="entry name" value="NTF2-like_dom_sf"/>
</dbReference>
<organism evidence="2 3">
    <name type="scientific">Candidatus Marimicrobium litorale</name>
    <dbReference type="NCBI Taxonomy" id="2518991"/>
    <lineage>
        <taxon>Bacteria</taxon>
        <taxon>Pseudomonadati</taxon>
        <taxon>Pseudomonadota</taxon>
        <taxon>Gammaproteobacteria</taxon>
        <taxon>Cellvibrionales</taxon>
        <taxon>Halieaceae</taxon>
        <taxon>Marimicrobium</taxon>
    </lineage>
</organism>